<keyword evidence="4 5" id="KW-0472">Membrane</keyword>
<feature type="transmembrane region" description="Helical" evidence="5">
    <location>
        <begin position="222"/>
        <end position="240"/>
    </location>
</feature>
<evidence type="ECO:0000313" key="6">
    <source>
        <dbReference type="EMBL" id="SHI89240.1"/>
    </source>
</evidence>
<evidence type="ECO:0000256" key="1">
    <source>
        <dbReference type="ARBA" id="ARBA00004141"/>
    </source>
</evidence>
<evidence type="ECO:0008006" key="8">
    <source>
        <dbReference type="Google" id="ProtNLM"/>
    </source>
</evidence>
<feature type="transmembrane region" description="Helical" evidence="5">
    <location>
        <begin position="79"/>
        <end position="99"/>
    </location>
</feature>
<feature type="transmembrane region" description="Helical" evidence="5">
    <location>
        <begin position="120"/>
        <end position="147"/>
    </location>
</feature>
<dbReference type="InterPro" id="IPR038665">
    <property type="entry name" value="Voltage-dep_anion_channel_sf"/>
</dbReference>
<sequence length="399" mass="45519">MTNRTTTQKVSPLIERFNMLWFIMALGFGGTSVAGFAFLNNTLERNPPMKGMLYLEVINDFAAKVGGGMTFLANYMKGHMLFFGALHIVALIGCFWLYYRWRKLYPEKYRELLNDTSRNSVLISPVLASGMAFNVSLVLGYVFVPWMRENMEMLLPIASAVYFLLWLWTLLTAIRLQAIALQKGFDVDKMHFGWLLVPFAMGMTAVTGTGIAYLAHGGLADFVFILSLVLFTMAFFLLLVKVFSLFRSHYASGLPQKIEFLPAFFIVMPIITLLTISLLRYGYYFQHKFHTKLPDAVFAMVVSTGIALMTWYLLLGLFMLRDYFKNNLFSMQYFDESQWGLICPMVAYGVLTTFVYKHALAYTATQAVALLFMLLDVVILFSMIYRQYLKLKGDIAPAD</sequence>
<feature type="transmembrane region" description="Helical" evidence="5">
    <location>
        <begin position="192"/>
        <end position="216"/>
    </location>
</feature>
<dbReference type="EMBL" id="FQZT01000003">
    <property type="protein sequence ID" value="SHI89240.1"/>
    <property type="molecule type" value="Genomic_DNA"/>
</dbReference>
<dbReference type="OrthoDB" id="2947921at2"/>
<proteinExistence type="predicted"/>
<feature type="transmembrane region" description="Helical" evidence="5">
    <location>
        <begin position="20"/>
        <end position="39"/>
    </location>
</feature>
<feature type="transmembrane region" description="Helical" evidence="5">
    <location>
        <begin position="339"/>
        <end position="356"/>
    </location>
</feature>
<dbReference type="Gene3D" id="1.50.10.150">
    <property type="entry name" value="Voltage-dependent anion channel"/>
    <property type="match status" value="1"/>
</dbReference>
<dbReference type="GO" id="GO:0016020">
    <property type="term" value="C:membrane"/>
    <property type="evidence" value="ECO:0007669"/>
    <property type="project" value="UniProtKB-SubCell"/>
</dbReference>
<evidence type="ECO:0000256" key="4">
    <source>
        <dbReference type="ARBA" id="ARBA00023136"/>
    </source>
</evidence>
<feature type="transmembrane region" description="Helical" evidence="5">
    <location>
        <begin position="260"/>
        <end position="284"/>
    </location>
</feature>
<reference evidence="6 7" key="1">
    <citation type="submission" date="2016-11" db="EMBL/GenBank/DDBJ databases">
        <authorList>
            <person name="Jaros S."/>
            <person name="Januszkiewicz K."/>
            <person name="Wedrychowicz H."/>
        </authorList>
    </citation>
    <scope>NUCLEOTIDE SEQUENCE [LARGE SCALE GENOMIC DNA]</scope>
    <source>
        <strain evidence="6 7">DSM 5091</strain>
    </source>
</reference>
<gene>
    <name evidence="6" type="ORF">SAMN02745165_01043</name>
</gene>
<dbReference type="GO" id="GO:0055085">
    <property type="term" value="P:transmembrane transport"/>
    <property type="evidence" value="ECO:0007669"/>
    <property type="project" value="InterPro"/>
</dbReference>
<feature type="transmembrane region" description="Helical" evidence="5">
    <location>
        <begin position="362"/>
        <end position="385"/>
    </location>
</feature>
<dbReference type="Proteomes" id="UP000184171">
    <property type="component" value="Unassembled WGS sequence"/>
</dbReference>
<dbReference type="NCBIfam" id="NF047644">
    <property type="entry name" value="TsoY_fam"/>
    <property type="match status" value="1"/>
</dbReference>
<organism evidence="6 7">
    <name type="scientific">Malonomonas rubra DSM 5091</name>
    <dbReference type="NCBI Taxonomy" id="1122189"/>
    <lineage>
        <taxon>Bacteria</taxon>
        <taxon>Pseudomonadati</taxon>
        <taxon>Thermodesulfobacteriota</taxon>
        <taxon>Desulfuromonadia</taxon>
        <taxon>Desulfuromonadales</taxon>
        <taxon>Geopsychrobacteraceae</taxon>
        <taxon>Malonomonas</taxon>
    </lineage>
</organism>
<dbReference type="InterPro" id="IPR059133">
    <property type="entry name" value="TsoY-like"/>
</dbReference>
<keyword evidence="3 5" id="KW-1133">Transmembrane helix</keyword>
<evidence type="ECO:0000256" key="5">
    <source>
        <dbReference type="SAM" id="Phobius"/>
    </source>
</evidence>
<evidence type="ECO:0000256" key="3">
    <source>
        <dbReference type="ARBA" id="ARBA00022989"/>
    </source>
</evidence>
<dbReference type="AlphaFoldDB" id="A0A1M6EV68"/>
<comment type="subcellular location">
    <subcellularLocation>
        <location evidence="1">Membrane</location>
        <topology evidence="1">Multi-pass membrane protein</topology>
    </subcellularLocation>
</comment>
<dbReference type="STRING" id="1122189.SAMN02745165_01043"/>
<name>A0A1M6EV68_MALRU</name>
<dbReference type="RefSeq" id="WP_072906387.1">
    <property type="nucleotide sequence ID" value="NZ_FQZT01000003.1"/>
</dbReference>
<feature type="transmembrane region" description="Helical" evidence="5">
    <location>
        <begin position="296"/>
        <end position="318"/>
    </location>
</feature>
<dbReference type="Pfam" id="PF03595">
    <property type="entry name" value="SLAC1"/>
    <property type="match status" value="1"/>
</dbReference>
<keyword evidence="7" id="KW-1185">Reference proteome</keyword>
<feature type="transmembrane region" description="Helical" evidence="5">
    <location>
        <begin position="153"/>
        <end position="171"/>
    </location>
</feature>
<evidence type="ECO:0000313" key="7">
    <source>
        <dbReference type="Proteomes" id="UP000184171"/>
    </source>
</evidence>
<keyword evidence="2 5" id="KW-0812">Transmembrane</keyword>
<dbReference type="InterPro" id="IPR004695">
    <property type="entry name" value="SLAC1/Mae1/Ssu1/TehA"/>
</dbReference>
<accession>A0A1M6EV68</accession>
<protein>
    <recommendedName>
        <fullName evidence="8">C4-dicarboxylate transporter/malic acid transport protein</fullName>
    </recommendedName>
</protein>
<evidence type="ECO:0000256" key="2">
    <source>
        <dbReference type="ARBA" id="ARBA00022692"/>
    </source>
</evidence>